<dbReference type="Proteomes" id="UP001157418">
    <property type="component" value="Unassembled WGS sequence"/>
</dbReference>
<organism evidence="2 3">
    <name type="scientific">Lactuca virosa</name>
    <dbReference type="NCBI Taxonomy" id="75947"/>
    <lineage>
        <taxon>Eukaryota</taxon>
        <taxon>Viridiplantae</taxon>
        <taxon>Streptophyta</taxon>
        <taxon>Embryophyta</taxon>
        <taxon>Tracheophyta</taxon>
        <taxon>Spermatophyta</taxon>
        <taxon>Magnoliopsida</taxon>
        <taxon>eudicotyledons</taxon>
        <taxon>Gunneridae</taxon>
        <taxon>Pentapetalae</taxon>
        <taxon>asterids</taxon>
        <taxon>campanulids</taxon>
        <taxon>Asterales</taxon>
        <taxon>Asteraceae</taxon>
        <taxon>Cichorioideae</taxon>
        <taxon>Cichorieae</taxon>
        <taxon>Lactucinae</taxon>
        <taxon>Lactuca</taxon>
    </lineage>
</organism>
<evidence type="ECO:0000259" key="1">
    <source>
        <dbReference type="Pfam" id="PF03478"/>
    </source>
</evidence>
<name>A0AAU9LWJ1_9ASTR</name>
<comment type="caution">
    <text evidence="2">The sequence shown here is derived from an EMBL/GenBank/DDBJ whole genome shotgun (WGS) entry which is preliminary data.</text>
</comment>
<dbReference type="EMBL" id="CAKMRJ010000113">
    <property type="protein sequence ID" value="CAH1417686.1"/>
    <property type="molecule type" value="Genomic_DNA"/>
</dbReference>
<dbReference type="InterPro" id="IPR005174">
    <property type="entry name" value="KIB1-4_b-propeller"/>
</dbReference>
<keyword evidence="3" id="KW-1185">Reference proteome</keyword>
<reference evidence="2 3" key="1">
    <citation type="submission" date="2022-01" db="EMBL/GenBank/DDBJ databases">
        <authorList>
            <person name="Xiong W."/>
            <person name="Schranz E."/>
        </authorList>
    </citation>
    <scope>NUCLEOTIDE SEQUENCE [LARGE SCALE GENOMIC DNA]</scope>
</reference>
<accession>A0AAU9LWJ1</accession>
<dbReference type="AlphaFoldDB" id="A0AAU9LWJ1"/>
<dbReference type="InterPro" id="IPR051304">
    <property type="entry name" value="SCF_F-box_domain"/>
</dbReference>
<gene>
    <name evidence="2" type="ORF">LVIROSA_LOCUS5348</name>
</gene>
<dbReference type="Pfam" id="PF03478">
    <property type="entry name" value="Beta-prop_KIB1-4"/>
    <property type="match status" value="1"/>
</dbReference>
<dbReference type="PANTHER" id="PTHR47123:SF15">
    <property type="entry name" value="F-BOX PROTEIN SKIP23"/>
    <property type="match status" value="1"/>
</dbReference>
<sequence length="104" mass="12194">MDSETTMKVIANSVFGGDKKILLESMGELFMVDKFWSVGPDNDFDYDDENYGFYEDFDCFMSERTVKLEVYKLDHEEQKWIEVKSLGDRMLFLDKLGLAHEVLN</sequence>
<evidence type="ECO:0000313" key="2">
    <source>
        <dbReference type="EMBL" id="CAH1417686.1"/>
    </source>
</evidence>
<protein>
    <recommendedName>
        <fullName evidence="1">KIB1-4 beta-propeller domain-containing protein</fullName>
    </recommendedName>
</protein>
<dbReference type="PANTHER" id="PTHR47123">
    <property type="entry name" value="F-BOX PROTEIN SKIP23"/>
    <property type="match status" value="1"/>
</dbReference>
<evidence type="ECO:0000313" key="3">
    <source>
        <dbReference type="Proteomes" id="UP001157418"/>
    </source>
</evidence>
<proteinExistence type="predicted"/>
<feature type="domain" description="KIB1-4 beta-propeller" evidence="1">
    <location>
        <begin position="15"/>
        <end position="95"/>
    </location>
</feature>